<comment type="caution">
    <text evidence="3">The sequence shown here is derived from an EMBL/GenBank/DDBJ whole genome shotgun (WGS) entry which is preliminary data.</text>
</comment>
<protein>
    <recommendedName>
        <fullName evidence="5">Outer membrane lipoprotein BamD-like domain-containing protein</fullName>
    </recommendedName>
</protein>
<evidence type="ECO:0000256" key="2">
    <source>
        <dbReference type="SAM" id="MobiDB-lite"/>
    </source>
</evidence>
<dbReference type="AlphaFoldDB" id="A0A2A4T209"/>
<evidence type="ECO:0008006" key="5">
    <source>
        <dbReference type="Google" id="ProtNLM"/>
    </source>
</evidence>
<feature type="compositionally biased region" description="Basic and acidic residues" evidence="2">
    <location>
        <begin position="259"/>
        <end position="268"/>
    </location>
</feature>
<proteinExistence type="predicted"/>
<feature type="compositionally biased region" description="Polar residues" evidence="2">
    <location>
        <begin position="288"/>
        <end position="306"/>
    </location>
</feature>
<reference evidence="4" key="1">
    <citation type="submission" date="2017-08" db="EMBL/GenBank/DDBJ databases">
        <title>A dynamic microbial community with high functional redundancy inhabits the cold, oxic subseafloor aquifer.</title>
        <authorList>
            <person name="Tully B.J."/>
            <person name="Wheat C.G."/>
            <person name="Glazer B.T."/>
            <person name="Huber J.A."/>
        </authorList>
    </citation>
    <scope>NUCLEOTIDE SEQUENCE [LARGE SCALE GENOMIC DNA]</scope>
</reference>
<dbReference type="InterPro" id="IPR011990">
    <property type="entry name" value="TPR-like_helical_dom_sf"/>
</dbReference>
<dbReference type="SUPFAM" id="SSF48452">
    <property type="entry name" value="TPR-like"/>
    <property type="match status" value="1"/>
</dbReference>
<gene>
    <name evidence="3" type="ORF">COB67_07985</name>
</gene>
<sequence>MHKILFSLIFFLSWGLIFSSPIYADANSKKLRRLTKSLFQFQQEFATLQEQFNRNSERRQAQQEEFKALTDRLTHENQVLKEQVTQLRKQTEIFEEQLEVSNTAKVSADLQDLRLLLRALILTSLKESSEAEGLLLGVVNRAEVKLPRDLLVLYLGYQKWKEKEYEQALGYYSTLLTEFPKSPYLQRAIFEMALIFGEQGQEEDQFALLSELAGLESSKYQQKARDLLKQLKLNPNDSKLFSDPKEEQLVGMGEFDKKNQVKDSEKDLLPVPQDLTPVQGPPLFSRDTAPTLTVPESPSSTLNSEPEISEDLGAVDTVPESPSSALNSELEISGDLETVDTVPDSTSPILNSEPEISRDLETVNTVPDSPSPVLSSEPEISRDLETVNTVPGLPSPTLNSKLEVSRDLETIETMPTITPVFDIPEQGAASTTEIEENKVPNPPKTSSSKEEQELESKLEPIILQIPPSAVEIQEAMEKSEGFASP</sequence>
<dbReference type="Gene3D" id="1.25.40.10">
    <property type="entry name" value="Tetratricopeptide repeat domain"/>
    <property type="match status" value="1"/>
</dbReference>
<keyword evidence="1" id="KW-0175">Coiled coil</keyword>
<feature type="region of interest" description="Disordered" evidence="2">
    <location>
        <begin position="259"/>
        <end position="308"/>
    </location>
</feature>
<dbReference type="Proteomes" id="UP000218113">
    <property type="component" value="Unassembled WGS sequence"/>
</dbReference>
<evidence type="ECO:0000256" key="1">
    <source>
        <dbReference type="SAM" id="Coils"/>
    </source>
</evidence>
<name>A0A2A4T209_9DELT</name>
<dbReference type="EMBL" id="NVSR01000052">
    <property type="protein sequence ID" value="PCI27680.1"/>
    <property type="molecule type" value="Genomic_DNA"/>
</dbReference>
<accession>A0A2A4T209</accession>
<feature type="compositionally biased region" description="Polar residues" evidence="2">
    <location>
        <begin position="362"/>
        <end position="374"/>
    </location>
</feature>
<organism evidence="3 4">
    <name type="scientific">SAR324 cluster bacterium</name>
    <dbReference type="NCBI Taxonomy" id="2024889"/>
    <lineage>
        <taxon>Bacteria</taxon>
        <taxon>Deltaproteobacteria</taxon>
        <taxon>SAR324 cluster</taxon>
    </lineage>
</organism>
<feature type="region of interest" description="Disordered" evidence="2">
    <location>
        <begin position="339"/>
        <end position="382"/>
    </location>
</feature>
<evidence type="ECO:0000313" key="3">
    <source>
        <dbReference type="EMBL" id="PCI27680.1"/>
    </source>
</evidence>
<feature type="compositionally biased region" description="Basic and acidic residues" evidence="2">
    <location>
        <begin position="447"/>
        <end position="458"/>
    </location>
</feature>
<feature type="coiled-coil region" evidence="1">
    <location>
        <begin position="31"/>
        <end position="97"/>
    </location>
</feature>
<feature type="region of interest" description="Disordered" evidence="2">
    <location>
        <begin position="413"/>
        <end position="462"/>
    </location>
</feature>
<evidence type="ECO:0000313" key="4">
    <source>
        <dbReference type="Proteomes" id="UP000218113"/>
    </source>
</evidence>